<evidence type="ECO:0000313" key="2">
    <source>
        <dbReference type="EMBL" id="PPR00503.1"/>
    </source>
</evidence>
<accession>A0A409YBZ4</accession>
<dbReference type="OrthoDB" id="3010635at2759"/>
<organism evidence="2 3">
    <name type="scientific">Panaeolus cyanescens</name>
    <dbReference type="NCBI Taxonomy" id="181874"/>
    <lineage>
        <taxon>Eukaryota</taxon>
        <taxon>Fungi</taxon>
        <taxon>Dikarya</taxon>
        <taxon>Basidiomycota</taxon>
        <taxon>Agaricomycotina</taxon>
        <taxon>Agaricomycetes</taxon>
        <taxon>Agaricomycetidae</taxon>
        <taxon>Agaricales</taxon>
        <taxon>Agaricineae</taxon>
        <taxon>Galeropsidaceae</taxon>
        <taxon>Panaeolus</taxon>
    </lineage>
</organism>
<evidence type="ECO:0000313" key="3">
    <source>
        <dbReference type="Proteomes" id="UP000284842"/>
    </source>
</evidence>
<sequence>MLTSLARSLTVILLSSVVSIELVKALPTLESAPELEAREGSVTVWNAPRDPSRCHELDVDDVESLPGYAKLVEYAQKKWGDDEWTMSINPPGYRDNRATICVVDPVVVNATGPADCTEERVYIPPIGRSNHIKVDQGYQNVGNWSITSKMITPNIRHPSKNPSPIDTTSAGHALFFSGLFQMPNITSESFMSITGKGDFINAPNNGFATVASNRTIKDTELTHVQDKRCIGTVMNRECILPANGRIRLLATGYIWFTYKTKRAPLDDPTGAKHRRYAVLLENVLLHESERSEFIDFEGYMNTTWRYDYFDECRWNFKLD</sequence>
<keyword evidence="3" id="KW-1185">Reference proteome</keyword>
<keyword evidence="1" id="KW-0732">Signal</keyword>
<gene>
    <name evidence="2" type="ORF">CVT24_005526</name>
</gene>
<dbReference type="AlphaFoldDB" id="A0A409YBZ4"/>
<feature type="signal peptide" evidence="1">
    <location>
        <begin position="1"/>
        <end position="25"/>
    </location>
</feature>
<feature type="chain" id="PRO_5018989453" description="Ecp2 effector protein domain-containing protein" evidence="1">
    <location>
        <begin position="26"/>
        <end position="319"/>
    </location>
</feature>
<dbReference type="STRING" id="181874.A0A409YBZ4"/>
<proteinExistence type="predicted"/>
<comment type="caution">
    <text evidence="2">The sequence shown here is derived from an EMBL/GenBank/DDBJ whole genome shotgun (WGS) entry which is preliminary data.</text>
</comment>
<dbReference type="EMBL" id="NHTK01001308">
    <property type="protein sequence ID" value="PPR00503.1"/>
    <property type="molecule type" value="Genomic_DNA"/>
</dbReference>
<protein>
    <recommendedName>
        <fullName evidence="4">Ecp2 effector protein domain-containing protein</fullName>
    </recommendedName>
</protein>
<name>A0A409YBZ4_9AGAR</name>
<evidence type="ECO:0008006" key="4">
    <source>
        <dbReference type="Google" id="ProtNLM"/>
    </source>
</evidence>
<reference evidence="2 3" key="1">
    <citation type="journal article" date="2018" name="Evol. Lett.">
        <title>Horizontal gene cluster transfer increased hallucinogenic mushroom diversity.</title>
        <authorList>
            <person name="Reynolds H.T."/>
            <person name="Vijayakumar V."/>
            <person name="Gluck-Thaler E."/>
            <person name="Korotkin H.B."/>
            <person name="Matheny P.B."/>
            <person name="Slot J.C."/>
        </authorList>
    </citation>
    <scope>NUCLEOTIDE SEQUENCE [LARGE SCALE GENOMIC DNA]</scope>
    <source>
        <strain evidence="2 3">2629</strain>
    </source>
</reference>
<dbReference type="InParanoid" id="A0A409YBZ4"/>
<evidence type="ECO:0000256" key="1">
    <source>
        <dbReference type="SAM" id="SignalP"/>
    </source>
</evidence>
<dbReference type="Proteomes" id="UP000284842">
    <property type="component" value="Unassembled WGS sequence"/>
</dbReference>